<sequence>MFPLSKIHLPPSEKLAVARFVRKSDDVSRSAPTRRDTITFDVDVPISLSDVVTIADGARVQVTDAVLHAVADAASAADAIASATPAYGRSTGVGANRETSVTDASDHGIRLIRSHATDAGDDLPARTVRALIATRLAQLARAGSGIDPAILPALVDALDRDDVAEIGAVGSIGTADLAALAALGLTLAGERSAGSPVEPVRWGVESALPFLSSSALTIGRAILASAELRRLDRGGRIVFALTSAALRANPSALSDAAAAAAAAPHVEEVGAEIRGLLDGASWSPARIQDPFGFRVYPITQGALLTSLERLDAQLLRLLNAAQENPVFDVEAGIVTHHGAFFQAQLALDLDATNLAIAQSATNAHALLRLTNEPAFTGLAPFLATGPAGASGLMMLEYTAAAALAEIRNAATPASLGTIVLSRGTEEDASFATQGAVQLERAVASYRIVLACELIAVSRLLAQLDVEVPAPLTRAAAGIRALQPHQEDQDLRGPLQAAADLLDTLHETDLVP</sequence>
<dbReference type="AlphaFoldDB" id="A0A4V1QYH5"/>
<gene>
    <name evidence="2" type="ORF">ESP51_00285</name>
</gene>
<dbReference type="PANTHER" id="PTHR10362">
    <property type="entry name" value="HISTIDINE AMMONIA-LYASE"/>
    <property type="match status" value="1"/>
</dbReference>
<name>A0A4V1QYH5_9MICO</name>
<evidence type="ECO:0000313" key="2">
    <source>
        <dbReference type="EMBL" id="RXZ73176.1"/>
    </source>
</evidence>
<evidence type="ECO:0000256" key="1">
    <source>
        <dbReference type="ARBA" id="ARBA00023239"/>
    </source>
</evidence>
<proteinExistence type="predicted"/>
<accession>A0A4V1QYH5</accession>
<reference evidence="2 3" key="1">
    <citation type="submission" date="2019-01" db="EMBL/GenBank/DDBJ databases">
        <title>Agromyces.</title>
        <authorList>
            <person name="Li J."/>
        </authorList>
    </citation>
    <scope>NUCLEOTIDE SEQUENCE [LARGE SCALE GENOMIC DNA]</scope>
    <source>
        <strain evidence="2 3">DSM 15934</strain>
    </source>
</reference>
<organism evidence="2 3">
    <name type="scientific">Agromyces albus</name>
    <dbReference type="NCBI Taxonomy" id="205332"/>
    <lineage>
        <taxon>Bacteria</taxon>
        <taxon>Bacillati</taxon>
        <taxon>Actinomycetota</taxon>
        <taxon>Actinomycetes</taxon>
        <taxon>Micrococcales</taxon>
        <taxon>Microbacteriaceae</taxon>
        <taxon>Agromyces</taxon>
    </lineage>
</organism>
<dbReference type="Gene3D" id="1.20.200.10">
    <property type="entry name" value="Fumarase/aspartase (Central domain)"/>
    <property type="match status" value="1"/>
</dbReference>
<keyword evidence="3" id="KW-1185">Reference proteome</keyword>
<evidence type="ECO:0000313" key="3">
    <source>
        <dbReference type="Proteomes" id="UP000293865"/>
    </source>
</evidence>
<keyword evidence="1 2" id="KW-0456">Lyase</keyword>
<dbReference type="OrthoDB" id="3278073at2"/>
<dbReference type="EMBL" id="SDPN01000001">
    <property type="protein sequence ID" value="RXZ73176.1"/>
    <property type="molecule type" value="Genomic_DNA"/>
</dbReference>
<dbReference type="SUPFAM" id="SSF48557">
    <property type="entry name" value="L-aspartase-like"/>
    <property type="match status" value="1"/>
</dbReference>
<comment type="caution">
    <text evidence="2">The sequence shown here is derived from an EMBL/GenBank/DDBJ whole genome shotgun (WGS) entry which is preliminary data.</text>
</comment>
<dbReference type="GO" id="GO:0016841">
    <property type="term" value="F:ammonia-lyase activity"/>
    <property type="evidence" value="ECO:0007669"/>
    <property type="project" value="UniProtKB-ARBA"/>
</dbReference>
<dbReference type="InterPro" id="IPR008948">
    <property type="entry name" value="L-Aspartase-like"/>
</dbReference>
<dbReference type="InterPro" id="IPR001106">
    <property type="entry name" value="Aromatic_Lyase"/>
</dbReference>
<dbReference type="Proteomes" id="UP000293865">
    <property type="component" value="Unassembled WGS sequence"/>
</dbReference>
<protein>
    <submittedName>
        <fullName evidence="2">Histidine ammonia-lyase</fullName>
    </submittedName>
</protein>
<dbReference type="Pfam" id="PF00221">
    <property type="entry name" value="Lyase_aromatic"/>
    <property type="match status" value="1"/>
</dbReference>